<reference evidence="1" key="1">
    <citation type="submission" date="2023-03" db="EMBL/GenBank/DDBJ databases">
        <title>Massive genome expansion in bonnet fungi (Mycena s.s.) driven by repeated elements and novel gene families across ecological guilds.</title>
        <authorList>
            <consortium name="Lawrence Berkeley National Laboratory"/>
            <person name="Harder C.B."/>
            <person name="Miyauchi S."/>
            <person name="Viragh M."/>
            <person name="Kuo A."/>
            <person name="Thoen E."/>
            <person name="Andreopoulos B."/>
            <person name="Lu D."/>
            <person name="Skrede I."/>
            <person name="Drula E."/>
            <person name="Henrissat B."/>
            <person name="Morin E."/>
            <person name="Kohler A."/>
            <person name="Barry K."/>
            <person name="LaButti K."/>
            <person name="Morin E."/>
            <person name="Salamov A."/>
            <person name="Lipzen A."/>
            <person name="Mereny Z."/>
            <person name="Hegedus B."/>
            <person name="Baldrian P."/>
            <person name="Stursova M."/>
            <person name="Weitz H."/>
            <person name="Taylor A."/>
            <person name="Grigoriev I.V."/>
            <person name="Nagy L.G."/>
            <person name="Martin F."/>
            <person name="Kauserud H."/>
        </authorList>
    </citation>
    <scope>NUCLEOTIDE SEQUENCE</scope>
    <source>
        <strain evidence="1">CBHHK002</strain>
    </source>
</reference>
<dbReference type="AlphaFoldDB" id="A0AAD7AKT3"/>
<accession>A0AAD7AKT3</accession>
<gene>
    <name evidence="1" type="ORF">DFH08DRAFT_951494</name>
</gene>
<dbReference type="Proteomes" id="UP001218218">
    <property type="component" value="Unassembled WGS sequence"/>
</dbReference>
<comment type="caution">
    <text evidence="1">The sequence shown here is derived from an EMBL/GenBank/DDBJ whole genome shotgun (WGS) entry which is preliminary data.</text>
</comment>
<proteinExistence type="predicted"/>
<keyword evidence="2" id="KW-1185">Reference proteome</keyword>
<dbReference type="EMBL" id="JARIHO010000005">
    <property type="protein sequence ID" value="KAJ7360854.1"/>
    <property type="molecule type" value="Genomic_DNA"/>
</dbReference>
<name>A0AAD7AKT3_9AGAR</name>
<evidence type="ECO:0000313" key="2">
    <source>
        <dbReference type="Proteomes" id="UP001218218"/>
    </source>
</evidence>
<organism evidence="1 2">
    <name type="scientific">Mycena albidolilacea</name>
    <dbReference type="NCBI Taxonomy" id="1033008"/>
    <lineage>
        <taxon>Eukaryota</taxon>
        <taxon>Fungi</taxon>
        <taxon>Dikarya</taxon>
        <taxon>Basidiomycota</taxon>
        <taxon>Agaricomycotina</taxon>
        <taxon>Agaricomycetes</taxon>
        <taxon>Agaricomycetidae</taxon>
        <taxon>Agaricales</taxon>
        <taxon>Marasmiineae</taxon>
        <taxon>Mycenaceae</taxon>
        <taxon>Mycena</taxon>
    </lineage>
</organism>
<protein>
    <submittedName>
        <fullName evidence="1">Uncharacterized protein</fullName>
    </submittedName>
</protein>
<sequence length="121" mass="13466">MTAWFSDLISSTLSPSPLLADIIVSFMPMPSGQRAALASILDRVLSPTLDVALAAHPRRPAIRWRHDFKGFDEGSSAEILAQFTAGVQTAMPKAHEERRLVVEKSQDNRERMRRLLGPRSI</sequence>
<evidence type="ECO:0000313" key="1">
    <source>
        <dbReference type="EMBL" id="KAJ7360854.1"/>
    </source>
</evidence>